<dbReference type="EMBL" id="JAGQFT020000015">
    <property type="protein sequence ID" value="MBS7458866.1"/>
    <property type="molecule type" value="Genomic_DNA"/>
</dbReference>
<feature type="transmembrane region" description="Helical" evidence="1">
    <location>
        <begin position="17"/>
        <end position="39"/>
    </location>
</feature>
<accession>A0A8J7VTE2</accession>
<proteinExistence type="predicted"/>
<evidence type="ECO:0000313" key="4">
    <source>
        <dbReference type="Proteomes" id="UP000675747"/>
    </source>
</evidence>
<reference evidence="3 4" key="1">
    <citation type="journal article" date="2021" name="Microbiol. Resour. Announc.">
        <title>Draft Genome Sequence of Coralloluteibacterium stylophorae LMG 29479T.</title>
        <authorList>
            <person name="Karlyshev A.V."/>
            <person name="Kudryashova E.B."/>
            <person name="Ariskina E.V."/>
            <person name="Conroy A.P."/>
            <person name="Abidueva E.Y."/>
        </authorList>
    </citation>
    <scope>NUCLEOTIDE SEQUENCE [LARGE SCALE GENOMIC DNA]</scope>
    <source>
        <strain evidence="3 4">LMG 29479</strain>
    </source>
</reference>
<reference evidence="2" key="2">
    <citation type="submission" date="2021-04" db="EMBL/GenBank/DDBJ databases">
        <authorList>
            <person name="Karlyshev A.V."/>
        </authorList>
    </citation>
    <scope>NUCLEOTIDE SEQUENCE</scope>
    <source>
        <strain evidence="2">LMG 29479</strain>
    </source>
</reference>
<keyword evidence="4" id="KW-1185">Reference proteome</keyword>
<organism evidence="2">
    <name type="scientific">Coralloluteibacterium stylophorae</name>
    <dbReference type="NCBI Taxonomy" id="1776034"/>
    <lineage>
        <taxon>Bacteria</taxon>
        <taxon>Pseudomonadati</taxon>
        <taxon>Pseudomonadota</taxon>
        <taxon>Gammaproteobacteria</taxon>
        <taxon>Lysobacterales</taxon>
        <taxon>Lysobacteraceae</taxon>
        <taxon>Coralloluteibacterium</taxon>
    </lineage>
</organism>
<evidence type="ECO:0000256" key="1">
    <source>
        <dbReference type="SAM" id="Phobius"/>
    </source>
</evidence>
<dbReference type="EMBL" id="JAGQFT010000058">
    <property type="protein sequence ID" value="MBR0562534.1"/>
    <property type="molecule type" value="Genomic_DNA"/>
</dbReference>
<evidence type="ECO:0000313" key="2">
    <source>
        <dbReference type="EMBL" id="MBR0562534.1"/>
    </source>
</evidence>
<sequence length="216" mass="22923">MTTPHVFRFRCVDARRLLAAVAGMTVAMLLGSGVLLLVVPRALDAPSGIALIVLLVLAPGVAVAIAVRRWILRPERIELGADGFVSALHGAVPFDAIRRYSIHDDFRSGPVLGLHLADGRRLGYRQVLPDASYLEFCRTLIPRLDRHVYGGGASGTGPLRYNGSPLAGRGFLGLLLVATAIGLVALLIRPDVRAAVLACLVGVGWIARAGARRRAG</sequence>
<dbReference type="AlphaFoldDB" id="A0A8J7VTE2"/>
<dbReference type="RefSeq" id="WP_211926475.1">
    <property type="nucleotide sequence ID" value="NZ_JAGQFT020000015.1"/>
</dbReference>
<feature type="transmembrane region" description="Helical" evidence="1">
    <location>
        <begin position="170"/>
        <end position="188"/>
    </location>
</feature>
<keyword evidence="1" id="KW-0812">Transmembrane</keyword>
<name>A0A8J7VTE2_9GAMM</name>
<evidence type="ECO:0000313" key="3">
    <source>
        <dbReference type="EMBL" id="MBS7458866.1"/>
    </source>
</evidence>
<protein>
    <recommendedName>
        <fullName evidence="5">PH domain-containing protein</fullName>
    </recommendedName>
</protein>
<evidence type="ECO:0008006" key="5">
    <source>
        <dbReference type="Google" id="ProtNLM"/>
    </source>
</evidence>
<keyword evidence="1" id="KW-0472">Membrane</keyword>
<feature type="transmembrane region" description="Helical" evidence="1">
    <location>
        <begin position="194"/>
        <end position="211"/>
    </location>
</feature>
<keyword evidence="1" id="KW-1133">Transmembrane helix</keyword>
<gene>
    <name evidence="3" type="ORF">KB893_017155</name>
    <name evidence="2" type="ORF">KB893_08400</name>
</gene>
<comment type="caution">
    <text evidence="2">The sequence shown here is derived from an EMBL/GenBank/DDBJ whole genome shotgun (WGS) entry which is preliminary data.</text>
</comment>
<feature type="transmembrane region" description="Helical" evidence="1">
    <location>
        <begin position="45"/>
        <end position="67"/>
    </location>
</feature>
<dbReference type="Proteomes" id="UP000675747">
    <property type="component" value="Unassembled WGS sequence"/>
</dbReference>